<sequence>MQQPYYMIDFNACACMFEIRVNDYPVISLNVEGQVSSNIPINFAILESGKQNVSCIIVPFLGQNRLLEESKLEFTINLYDVTNEFSFVRMIENYKSEVVDSNKIIPIIKDHSEFIAEVPYELKAWQNGIKLSNNDEILKKLKNKYNELVTLINTEKYDAFLNQIKPRENNMAKSMYLSEYETKSRISELITDFKNGFKVTKLDPNSIIQFYAYGKVAVFKKINGEPAFSLINEDTQEELMLDFTFYIPEGKTEFEII</sequence>
<dbReference type="AlphaFoldDB" id="A0A246G7G0"/>
<reference evidence="1 2" key="1">
    <citation type="journal article" date="2017" name="Infect. Genet. Evol.">
        <title>Comparative genome analysis of fish pathogen Flavobacterium columnare reveals extensive sequence diversity within the species.</title>
        <authorList>
            <person name="Kayansamruaj P."/>
            <person name="Dong H.T."/>
            <person name="Hirono I."/>
            <person name="Kondo H."/>
            <person name="Senapin S."/>
            <person name="Rodkhum C."/>
        </authorList>
    </citation>
    <scope>NUCLEOTIDE SEQUENCE [LARGE SCALE GENOMIC DNA]</scope>
    <source>
        <strain evidence="1 2">1214</strain>
    </source>
</reference>
<dbReference type="EMBL" id="MTCY01000071">
    <property type="protein sequence ID" value="OWP74432.1"/>
    <property type="molecule type" value="Genomic_DNA"/>
</dbReference>
<organism evidence="1 2">
    <name type="scientific">Flavobacterium columnare</name>
    <dbReference type="NCBI Taxonomy" id="996"/>
    <lineage>
        <taxon>Bacteria</taxon>
        <taxon>Pseudomonadati</taxon>
        <taxon>Bacteroidota</taxon>
        <taxon>Flavobacteriia</taxon>
        <taxon>Flavobacteriales</taxon>
        <taxon>Flavobacteriaceae</taxon>
        <taxon>Flavobacterium</taxon>
    </lineage>
</organism>
<evidence type="ECO:0000313" key="2">
    <source>
        <dbReference type="Proteomes" id="UP000198034"/>
    </source>
</evidence>
<proteinExistence type="predicted"/>
<evidence type="ECO:0000313" key="1">
    <source>
        <dbReference type="EMBL" id="OWP74432.1"/>
    </source>
</evidence>
<protein>
    <submittedName>
        <fullName evidence="1">Uncharacterized protein</fullName>
    </submittedName>
</protein>
<dbReference type="Proteomes" id="UP000198034">
    <property type="component" value="Unassembled WGS sequence"/>
</dbReference>
<name>A0A246G7G0_9FLAO</name>
<comment type="caution">
    <text evidence="1">The sequence shown here is derived from an EMBL/GenBank/DDBJ whole genome shotgun (WGS) entry which is preliminary data.</text>
</comment>
<gene>
    <name evidence="1" type="ORF">BWK62_14355</name>
</gene>
<accession>A0A246G7G0</accession>